<evidence type="ECO:0008006" key="3">
    <source>
        <dbReference type="Google" id="ProtNLM"/>
    </source>
</evidence>
<evidence type="ECO:0000256" key="1">
    <source>
        <dbReference type="SAM" id="Phobius"/>
    </source>
</evidence>
<evidence type="ECO:0000313" key="2">
    <source>
        <dbReference type="EMBL" id="CAA9417606.1"/>
    </source>
</evidence>
<keyword evidence="1" id="KW-0812">Transmembrane</keyword>
<keyword evidence="1" id="KW-1133">Transmembrane helix</keyword>
<proteinExistence type="predicted"/>
<dbReference type="AlphaFoldDB" id="A0A6J4PLR2"/>
<name>A0A6J4PLR2_9ACTN</name>
<dbReference type="EMBL" id="CADCVA010000165">
    <property type="protein sequence ID" value="CAA9417606.1"/>
    <property type="molecule type" value="Genomic_DNA"/>
</dbReference>
<protein>
    <recommendedName>
        <fullName evidence="3">Type 4 fimbrial biogenesis protein PilX N-terminal domain-containing protein</fullName>
    </recommendedName>
</protein>
<organism evidence="2">
    <name type="scientific">uncultured Rubrobacteraceae bacterium</name>
    <dbReference type="NCBI Taxonomy" id="349277"/>
    <lineage>
        <taxon>Bacteria</taxon>
        <taxon>Bacillati</taxon>
        <taxon>Actinomycetota</taxon>
        <taxon>Rubrobacteria</taxon>
        <taxon>Rubrobacterales</taxon>
        <taxon>Rubrobacteraceae</taxon>
        <taxon>environmental samples</taxon>
    </lineage>
</organism>
<keyword evidence="1" id="KW-0472">Membrane</keyword>
<gene>
    <name evidence="2" type="ORF">AVDCRST_MAG82-1209</name>
</gene>
<reference evidence="2" key="1">
    <citation type="submission" date="2020-02" db="EMBL/GenBank/DDBJ databases">
        <authorList>
            <person name="Meier V. D."/>
        </authorList>
    </citation>
    <scope>NUCLEOTIDE SEQUENCE</scope>
    <source>
        <strain evidence="2">AVDCRST_MAG82</strain>
    </source>
</reference>
<accession>A0A6J4PLR2</accession>
<feature type="transmembrane region" description="Helical" evidence="1">
    <location>
        <begin position="12"/>
        <end position="35"/>
    </location>
</feature>
<sequence>MIGNPLREERGMALGLAIIVVVVIGVMGAGLLTLVSTDLQAVVALNRGEQAFELAEAGVEVAKAHLAQDPSPAGWSSGELHLDGMGENSVSVTVEHHDADGSFEVVSTGQYGETRRKIEAIFYLEDGSPKLLGWRELYE</sequence>